<evidence type="ECO:0000313" key="3">
    <source>
        <dbReference type="EMBL" id="KAA0977339.1"/>
    </source>
</evidence>
<organism evidence="3 4">
    <name type="scientific">Paeniglutamicibacter gangotriensis</name>
    <dbReference type="NCBI Taxonomy" id="254787"/>
    <lineage>
        <taxon>Bacteria</taxon>
        <taxon>Bacillati</taxon>
        <taxon>Actinomycetota</taxon>
        <taxon>Actinomycetes</taxon>
        <taxon>Micrococcales</taxon>
        <taxon>Micrococcaceae</taxon>
        <taxon>Paeniglutamicibacter</taxon>
    </lineage>
</organism>
<feature type="domain" description="HNH nuclease" evidence="2">
    <location>
        <begin position="369"/>
        <end position="419"/>
    </location>
</feature>
<accession>A0A5B0EJ72</accession>
<name>A0A5B0EJ72_9MICC</name>
<dbReference type="OrthoDB" id="5241234at2"/>
<dbReference type="Gene3D" id="1.10.30.50">
    <property type="match status" value="1"/>
</dbReference>
<evidence type="ECO:0000256" key="1">
    <source>
        <dbReference type="SAM" id="MobiDB-lite"/>
    </source>
</evidence>
<dbReference type="AlphaFoldDB" id="A0A5B0EJ72"/>
<gene>
    <name evidence="3" type="ORF">FQ154_08520</name>
</gene>
<feature type="region of interest" description="Disordered" evidence="1">
    <location>
        <begin position="1"/>
        <end position="39"/>
    </location>
</feature>
<sequence length="461" mass="50245">MFEEKNQTGSRGEPPDETVGSGHPTPRIIPSPPRPGRSHTEDLAYLETIRNGLAQLFPGGTAAEQYEIMERIERIKGTACGAQVVAASMMEKGLVEIRVESGTHENNPAYGIGVQAGQARRESSAKGRAFMAYCARMIADLPLTFAALLAGDINETQAMIIDKESAHLLAADRQQLDADLLRSPGALEGMGERMLTDQVRRLAYTYDSADALTRLEEAKTCRYAAAFPARDGMMKLSGSLSIEDGLAVQKALDEEAARLKAAGDPRTLAQLRADILVDRVTGRTVTEETKIMLHLVMTDRTLFQGDSEPAHLVGYGTVPASWARIVIAGREPADREHYRGMVSLKRIYTHPDTGALTAMDSRSRQFPQALRQMINIRDRYCRTPYCNAPIKEFDHVVQHSRGGETSALNGAGRCRACNATKEQAGWDERVQDTGGRHTIVITTPVGATFTSVAPPMPGTPL</sequence>
<dbReference type="EMBL" id="VOBL01000007">
    <property type="protein sequence ID" value="KAA0977339.1"/>
    <property type="molecule type" value="Genomic_DNA"/>
</dbReference>
<protein>
    <submittedName>
        <fullName evidence="3">DUF222 domain-containing protein</fullName>
    </submittedName>
</protein>
<proteinExistence type="predicted"/>
<evidence type="ECO:0000259" key="2">
    <source>
        <dbReference type="SMART" id="SM00507"/>
    </source>
</evidence>
<dbReference type="Proteomes" id="UP000323856">
    <property type="component" value="Unassembled WGS sequence"/>
</dbReference>
<dbReference type="Pfam" id="PF02720">
    <property type="entry name" value="DUF222"/>
    <property type="match status" value="1"/>
</dbReference>
<evidence type="ECO:0000313" key="4">
    <source>
        <dbReference type="Proteomes" id="UP000323856"/>
    </source>
</evidence>
<dbReference type="InterPro" id="IPR003870">
    <property type="entry name" value="DUF222"/>
</dbReference>
<dbReference type="RefSeq" id="WP_149619383.1">
    <property type="nucleotide sequence ID" value="NZ_VOBL01000007.1"/>
</dbReference>
<dbReference type="SMART" id="SM00507">
    <property type="entry name" value="HNHc"/>
    <property type="match status" value="1"/>
</dbReference>
<reference evidence="3 4" key="1">
    <citation type="submission" date="2019-07" db="EMBL/GenBank/DDBJ databases">
        <title>Analysis of the biochemical properties, biological activity and biotechnological potential of siderophores and biosurfactants produced by Antarctic psychrotolerant bacteria.</title>
        <authorList>
            <person name="Styczynski M."/>
            <person name="Krucon T."/>
            <person name="Decewicz P."/>
            <person name="Dziewit L."/>
        </authorList>
    </citation>
    <scope>NUCLEOTIDE SEQUENCE [LARGE SCALE GENOMIC DNA]</scope>
    <source>
        <strain evidence="3 4">ANT_H27</strain>
    </source>
</reference>
<comment type="caution">
    <text evidence="3">The sequence shown here is derived from an EMBL/GenBank/DDBJ whole genome shotgun (WGS) entry which is preliminary data.</text>
</comment>
<dbReference type="InterPro" id="IPR003615">
    <property type="entry name" value="HNH_nuc"/>
</dbReference>